<feature type="transmembrane region" description="Helical" evidence="14">
    <location>
        <begin position="114"/>
        <end position="138"/>
    </location>
</feature>
<dbReference type="GO" id="GO:0004565">
    <property type="term" value="F:beta-galactosidase activity"/>
    <property type="evidence" value="ECO:0007669"/>
    <property type="project" value="UniProtKB-EC"/>
</dbReference>
<dbReference type="EnsemblPlants" id="AET3Gv20516900.4">
    <property type="protein sequence ID" value="AET3Gv20516900.4"/>
    <property type="gene ID" value="AET3Gv20516900"/>
</dbReference>
<evidence type="ECO:0000256" key="12">
    <source>
        <dbReference type="RuleBase" id="RU003679"/>
    </source>
</evidence>
<comment type="similarity">
    <text evidence="3 12">Belongs to the glycosyl hydrolase 35 family.</text>
</comment>
<reference evidence="16" key="4">
    <citation type="submission" date="2019-03" db="UniProtKB">
        <authorList>
            <consortium name="EnsemblPlants"/>
        </authorList>
    </citation>
    <scope>IDENTIFICATION</scope>
</reference>
<dbReference type="InterPro" id="IPR041392">
    <property type="entry name" value="GHD"/>
</dbReference>
<dbReference type="InterPro" id="IPR043159">
    <property type="entry name" value="Lectin_gal-bd_sf"/>
</dbReference>
<dbReference type="InterPro" id="IPR031330">
    <property type="entry name" value="Gly_Hdrlase_35_cat"/>
</dbReference>
<dbReference type="Gramene" id="AET3Gv20516900.4">
    <property type="protein sequence ID" value="AET3Gv20516900.4"/>
    <property type="gene ID" value="AET3Gv20516900"/>
</dbReference>
<protein>
    <recommendedName>
        <fullName evidence="4 11">Beta-galactosidase</fullName>
        <ecNumber evidence="4 11">3.2.1.23</ecNumber>
    </recommendedName>
</protein>
<evidence type="ECO:0000256" key="14">
    <source>
        <dbReference type="SAM" id="Phobius"/>
    </source>
</evidence>
<evidence type="ECO:0000256" key="7">
    <source>
        <dbReference type="ARBA" id="ARBA00022729"/>
    </source>
</evidence>
<dbReference type="FunFam" id="2.60.120.260:FF:000142">
    <property type="entry name" value="Beta-galactosidase"/>
    <property type="match status" value="1"/>
</dbReference>
<dbReference type="FunFam" id="2.60.120.260:FF:000076">
    <property type="entry name" value="Beta-galactosidase"/>
    <property type="match status" value="1"/>
</dbReference>
<keyword evidence="17" id="KW-1185">Reference proteome</keyword>
<proteinExistence type="inferred from homology"/>
<keyword evidence="8 11" id="KW-0378">Hydrolase</keyword>
<sequence length="966" mass="107498">MNASHAGSFKKERGNEAQNYRRCRSGVPEGKQEKGKGNQLQTLDGEGRVNLTKPKRVCPPASASLRFTSLRSHSRWREKHRKAPRFRFFFSPHFPPFPASVLPMASSALPAPSVVAVAVAVAFAVATLAATASAAVTYDRKALVVNGRRRILLSGSIHYPRSVPDMWPDLIQKAKDGGLDVVQTYVFWNGHEPSPGQYYFEGRYDLVRFIKLVKQAGLYVHLRIGPYVCAEWNFGGFPVWLKYVPGISFRTDNQPFKLEMQKFTTKIVDMMKSEGLFEWQGGPIILSQIENEFGPLEWDQGEPSKAYASWAANMAIALDTGVPWIMCKEDDAPDPIINTCNGFYCDWFSPNKPHKPTMWTEAWTAWYTGFGVPVPHRPVEDLAYGVAKFIQKGGSFVNYYMVSHTDPFCLTEAHHVTNFLVPSCDASFQYHGGTNFGRTAGGPFVATSYDYDAPIDEYGLLREPKWGHLKELHRAIKLCEPALVAGDPIISSLGKAQKSSVFRSSTGACAAFLENKDKLSYARVSFSGMHYDLPPWSISILPDCKTTVFNTARVGSQISQMKMEWAGGLTWQSYNEEINSYSEEEAFTAVGLLEQINMTRDNTDYLWYTTYVDVAKDEQFLTSGKSPKLTVMSAGHALHVFVNGQLTGTVYGSVEDPKLTYTGSVKLWAGSNTISCLSIAVGLPNVGEHFETWNAGILGPVILYGLNEGRRDLTWQKWTYQVGLKGEAMSLHSLSGSSSVEWGEPVQKQPLTWYKAFFNAPDGDEPLALDMNSMGKGQIWINGQGIGRYWPGYKAPGTCGYCDYRGEYNETKCQTNCGDSSQRWYHVPRPWLNPTGNLLVIFEEIGGDPSEISMVKRTTGSVCADVSEWQPSMTNWRTKDYEKAKVHLQCDHGRKITEIKFASFGTPQGSCGSYSEGGCHAHKSYDIFRKNCINQEHCAVCVVPEVFGGDPCPGTMKRAVVEVMCG</sequence>
<name>A0A453EYR1_AEGTS</name>
<keyword evidence="14" id="KW-0812">Transmembrane</keyword>
<dbReference type="Pfam" id="PF17834">
    <property type="entry name" value="GHD"/>
    <property type="match status" value="1"/>
</dbReference>
<dbReference type="FunFam" id="3.20.20.80:FF:000006">
    <property type="entry name" value="Beta-galactosidase"/>
    <property type="match status" value="1"/>
</dbReference>
<evidence type="ECO:0000256" key="13">
    <source>
        <dbReference type="SAM" id="MobiDB-lite"/>
    </source>
</evidence>
<dbReference type="FunFam" id="2.60.120.740:FF:000002">
    <property type="entry name" value="Beta-galactosidase"/>
    <property type="match status" value="1"/>
</dbReference>
<evidence type="ECO:0000256" key="3">
    <source>
        <dbReference type="ARBA" id="ARBA00009809"/>
    </source>
</evidence>
<dbReference type="GO" id="GO:0048046">
    <property type="term" value="C:apoplast"/>
    <property type="evidence" value="ECO:0007669"/>
    <property type="project" value="UniProtKB-SubCell"/>
</dbReference>
<evidence type="ECO:0000256" key="9">
    <source>
        <dbReference type="ARBA" id="ARBA00023180"/>
    </source>
</evidence>
<dbReference type="STRING" id="200361.A0A453EYR1"/>
<dbReference type="InterPro" id="IPR017853">
    <property type="entry name" value="GH"/>
</dbReference>
<dbReference type="PROSITE" id="PS01182">
    <property type="entry name" value="GLYCOSYL_HYDROL_F35"/>
    <property type="match status" value="1"/>
</dbReference>
<dbReference type="GO" id="GO:0005975">
    <property type="term" value="P:carbohydrate metabolic process"/>
    <property type="evidence" value="ECO:0007669"/>
    <property type="project" value="InterPro"/>
</dbReference>
<keyword evidence="14" id="KW-0472">Membrane</keyword>
<dbReference type="CDD" id="cd22842">
    <property type="entry name" value="Gal_Rha_Lectin_BGal"/>
    <property type="match status" value="1"/>
</dbReference>
<reference evidence="17" key="1">
    <citation type="journal article" date="2014" name="Science">
        <title>Ancient hybridizations among the ancestral genomes of bread wheat.</title>
        <authorList>
            <consortium name="International Wheat Genome Sequencing Consortium,"/>
            <person name="Marcussen T."/>
            <person name="Sandve S.R."/>
            <person name="Heier L."/>
            <person name="Spannagl M."/>
            <person name="Pfeifer M."/>
            <person name="Jakobsen K.S."/>
            <person name="Wulff B.B."/>
            <person name="Steuernagel B."/>
            <person name="Mayer K.F."/>
            <person name="Olsen O.A."/>
        </authorList>
    </citation>
    <scope>NUCLEOTIDE SEQUENCE [LARGE SCALE GENOMIC DNA]</scope>
    <source>
        <strain evidence="17">cv. AL8/78</strain>
    </source>
</reference>
<feature type="domain" description="SUEL-type lectin" evidence="15">
    <location>
        <begin position="880"/>
        <end position="966"/>
    </location>
</feature>
<dbReference type="EC" id="3.2.1.23" evidence="4 11"/>
<evidence type="ECO:0000256" key="4">
    <source>
        <dbReference type="ARBA" id="ARBA00012756"/>
    </source>
</evidence>
<feature type="region of interest" description="Disordered" evidence="13">
    <location>
        <begin position="1"/>
        <end position="55"/>
    </location>
</feature>
<dbReference type="GO" id="GO:0009505">
    <property type="term" value="C:plant-type cell wall"/>
    <property type="evidence" value="ECO:0007669"/>
    <property type="project" value="UniProtKB-ARBA"/>
</dbReference>
<dbReference type="SUPFAM" id="SSF49785">
    <property type="entry name" value="Galactose-binding domain-like"/>
    <property type="match status" value="2"/>
</dbReference>
<dbReference type="Gene3D" id="2.60.120.260">
    <property type="entry name" value="Galactose-binding domain-like"/>
    <property type="match status" value="3"/>
</dbReference>
<dbReference type="Gene3D" id="2.60.120.740">
    <property type="match status" value="1"/>
</dbReference>
<dbReference type="InterPro" id="IPR019801">
    <property type="entry name" value="Glyco_hydro_35_CS"/>
</dbReference>
<evidence type="ECO:0000256" key="8">
    <source>
        <dbReference type="ARBA" id="ARBA00022801"/>
    </source>
</evidence>
<dbReference type="Pfam" id="PF21467">
    <property type="entry name" value="BetaGal_gal-bd"/>
    <property type="match status" value="2"/>
</dbReference>
<comment type="subcellular location">
    <subcellularLocation>
        <location evidence="2">Secreted</location>
        <location evidence="2">Extracellular space</location>
        <location evidence="2">Apoplast</location>
    </subcellularLocation>
</comment>
<dbReference type="AlphaFoldDB" id="A0A453EYR1"/>
<comment type="catalytic activity">
    <reaction evidence="1 11">
        <text>Hydrolysis of terminal non-reducing beta-D-galactose residues in beta-D-galactosides.</text>
        <dbReference type="EC" id="3.2.1.23"/>
    </reaction>
</comment>
<reference evidence="16" key="5">
    <citation type="journal article" date="2021" name="G3 (Bethesda)">
        <title>Aegilops tauschii genome assembly Aet v5.0 features greater sequence contiguity and improved annotation.</title>
        <authorList>
            <person name="Wang L."/>
            <person name="Zhu T."/>
            <person name="Rodriguez J.C."/>
            <person name="Deal K.R."/>
            <person name="Dubcovsky J."/>
            <person name="McGuire P.E."/>
            <person name="Lux T."/>
            <person name="Spannagl M."/>
            <person name="Mayer K.F.X."/>
            <person name="Baldrich P."/>
            <person name="Meyers B.C."/>
            <person name="Huo N."/>
            <person name="Gu Y.Q."/>
            <person name="Zhou H."/>
            <person name="Devos K.M."/>
            <person name="Bennetzen J.L."/>
            <person name="Unver T."/>
            <person name="Budak H."/>
            <person name="Gulick P.J."/>
            <person name="Galiba G."/>
            <person name="Kalapos B."/>
            <person name="Nelson D.R."/>
            <person name="Li P."/>
            <person name="You F.M."/>
            <person name="Luo M.C."/>
            <person name="Dvorak J."/>
        </authorList>
    </citation>
    <scope>NUCLEOTIDE SEQUENCE [LARGE SCALE GENOMIC DNA]</scope>
    <source>
        <strain evidence="16">cv. AL8/78</strain>
    </source>
</reference>
<dbReference type="InterPro" id="IPR008979">
    <property type="entry name" value="Galactose-bd-like_sf"/>
</dbReference>
<keyword evidence="5" id="KW-0052">Apoplast</keyword>
<reference evidence="17" key="2">
    <citation type="journal article" date="2017" name="Nat. Plants">
        <title>The Aegilops tauschii genome reveals multiple impacts of transposons.</title>
        <authorList>
            <person name="Zhao G."/>
            <person name="Zou C."/>
            <person name="Li K."/>
            <person name="Wang K."/>
            <person name="Li T."/>
            <person name="Gao L."/>
            <person name="Zhang X."/>
            <person name="Wang H."/>
            <person name="Yang Z."/>
            <person name="Liu X."/>
            <person name="Jiang W."/>
            <person name="Mao L."/>
            <person name="Kong X."/>
            <person name="Jiao Y."/>
            <person name="Jia J."/>
        </authorList>
    </citation>
    <scope>NUCLEOTIDE SEQUENCE [LARGE SCALE GENOMIC DNA]</scope>
    <source>
        <strain evidence="17">cv. AL8/78</strain>
    </source>
</reference>
<keyword evidence="6" id="KW-0964">Secreted</keyword>
<dbReference type="Proteomes" id="UP000015105">
    <property type="component" value="Chromosome 3D"/>
</dbReference>
<dbReference type="InterPro" id="IPR048913">
    <property type="entry name" value="BetaGal_gal-bd"/>
</dbReference>
<evidence type="ECO:0000256" key="11">
    <source>
        <dbReference type="RuleBase" id="RU000675"/>
    </source>
</evidence>
<dbReference type="SUPFAM" id="SSF51445">
    <property type="entry name" value="(Trans)glycosidases"/>
    <property type="match status" value="1"/>
</dbReference>
<evidence type="ECO:0000313" key="16">
    <source>
        <dbReference type="EnsemblPlants" id="AET3Gv20516900.4"/>
    </source>
</evidence>
<dbReference type="Pfam" id="PF02140">
    <property type="entry name" value="SUEL_Lectin"/>
    <property type="match status" value="1"/>
</dbReference>
<keyword evidence="10 11" id="KW-0326">Glycosidase</keyword>
<keyword evidence="9" id="KW-0325">Glycoprotein</keyword>
<dbReference type="PRINTS" id="PR00742">
    <property type="entry name" value="GLHYDRLASE35"/>
</dbReference>
<accession>A0A453EYR1</accession>
<evidence type="ECO:0000256" key="2">
    <source>
        <dbReference type="ARBA" id="ARBA00004271"/>
    </source>
</evidence>
<evidence type="ECO:0000256" key="5">
    <source>
        <dbReference type="ARBA" id="ARBA00022523"/>
    </source>
</evidence>
<dbReference type="FunFam" id="2.60.120.260:FF:000061">
    <property type="entry name" value="Beta-galactosidase"/>
    <property type="match status" value="1"/>
</dbReference>
<dbReference type="InterPro" id="IPR000922">
    <property type="entry name" value="Lectin_gal-bd_dom"/>
</dbReference>
<reference evidence="16" key="3">
    <citation type="journal article" date="2017" name="Nature">
        <title>Genome sequence of the progenitor of the wheat D genome Aegilops tauschii.</title>
        <authorList>
            <person name="Luo M.C."/>
            <person name="Gu Y.Q."/>
            <person name="Puiu D."/>
            <person name="Wang H."/>
            <person name="Twardziok S.O."/>
            <person name="Deal K.R."/>
            <person name="Huo N."/>
            <person name="Zhu T."/>
            <person name="Wang L."/>
            <person name="Wang Y."/>
            <person name="McGuire P.E."/>
            <person name="Liu S."/>
            <person name="Long H."/>
            <person name="Ramasamy R.K."/>
            <person name="Rodriguez J.C."/>
            <person name="Van S.L."/>
            <person name="Yuan L."/>
            <person name="Wang Z."/>
            <person name="Xia Z."/>
            <person name="Xiao L."/>
            <person name="Anderson O.D."/>
            <person name="Ouyang S."/>
            <person name="Liang Y."/>
            <person name="Zimin A.V."/>
            <person name="Pertea G."/>
            <person name="Qi P."/>
            <person name="Bennetzen J.L."/>
            <person name="Dai X."/>
            <person name="Dawson M.W."/>
            <person name="Muller H.G."/>
            <person name="Kugler K."/>
            <person name="Rivarola-Duarte L."/>
            <person name="Spannagl M."/>
            <person name="Mayer K.F.X."/>
            <person name="Lu F.H."/>
            <person name="Bevan M.W."/>
            <person name="Leroy P."/>
            <person name="Li P."/>
            <person name="You F.M."/>
            <person name="Sun Q."/>
            <person name="Liu Z."/>
            <person name="Lyons E."/>
            <person name="Wicker T."/>
            <person name="Salzberg S.L."/>
            <person name="Devos K.M."/>
            <person name="Dvorak J."/>
        </authorList>
    </citation>
    <scope>NUCLEOTIDE SEQUENCE [LARGE SCALE GENOMIC DNA]</scope>
    <source>
        <strain evidence="16">cv. AL8/78</strain>
    </source>
</reference>
<dbReference type="Gene3D" id="3.20.20.80">
    <property type="entry name" value="Glycosidases"/>
    <property type="match status" value="1"/>
</dbReference>
<keyword evidence="7" id="KW-0732">Signal</keyword>
<dbReference type="PANTHER" id="PTHR23421">
    <property type="entry name" value="BETA-GALACTOSIDASE RELATED"/>
    <property type="match status" value="1"/>
</dbReference>
<evidence type="ECO:0000259" key="15">
    <source>
        <dbReference type="PROSITE" id="PS50228"/>
    </source>
</evidence>
<evidence type="ECO:0000256" key="1">
    <source>
        <dbReference type="ARBA" id="ARBA00001412"/>
    </source>
</evidence>
<organism evidence="16 17">
    <name type="scientific">Aegilops tauschii subsp. strangulata</name>
    <name type="common">Goatgrass</name>
    <dbReference type="NCBI Taxonomy" id="200361"/>
    <lineage>
        <taxon>Eukaryota</taxon>
        <taxon>Viridiplantae</taxon>
        <taxon>Streptophyta</taxon>
        <taxon>Embryophyta</taxon>
        <taxon>Tracheophyta</taxon>
        <taxon>Spermatophyta</taxon>
        <taxon>Magnoliopsida</taxon>
        <taxon>Liliopsida</taxon>
        <taxon>Poales</taxon>
        <taxon>Poaceae</taxon>
        <taxon>BOP clade</taxon>
        <taxon>Pooideae</taxon>
        <taxon>Triticodae</taxon>
        <taxon>Triticeae</taxon>
        <taxon>Triticinae</taxon>
        <taxon>Aegilops</taxon>
    </lineage>
</organism>
<evidence type="ECO:0000256" key="10">
    <source>
        <dbReference type="ARBA" id="ARBA00023295"/>
    </source>
</evidence>
<dbReference type="InterPro" id="IPR001944">
    <property type="entry name" value="Glycoside_Hdrlase_35"/>
</dbReference>
<evidence type="ECO:0000313" key="17">
    <source>
        <dbReference type="Proteomes" id="UP000015105"/>
    </source>
</evidence>
<dbReference type="Pfam" id="PF01301">
    <property type="entry name" value="Glyco_hydro_35"/>
    <property type="match status" value="2"/>
</dbReference>
<keyword evidence="14" id="KW-1133">Transmembrane helix</keyword>
<dbReference type="PROSITE" id="PS50228">
    <property type="entry name" value="SUEL_LECTIN"/>
    <property type="match status" value="1"/>
</dbReference>
<evidence type="ECO:0000256" key="6">
    <source>
        <dbReference type="ARBA" id="ARBA00022525"/>
    </source>
</evidence>
<dbReference type="GO" id="GO:0030246">
    <property type="term" value="F:carbohydrate binding"/>
    <property type="evidence" value="ECO:0007669"/>
    <property type="project" value="InterPro"/>
</dbReference>